<proteinExistence type="predicted"/>
<evidence type="ECO:0000313" key="1">
    <source>
        <dbReference type="EMBL" id="CBJ11452.1"/>
    </source>
</evidence>
<sequence length="208" mass="24515">MFEKISRLISTKVTQEKTDTPKKIDISTLEPNYTVQFKNFFETPEQYNEWLNRYQTGEFSEAFCRLSGELIKNELEINAQNPLFINELMSLFETPKQYSEWLKNYEEARIFNRCFDRLFKTEKQHNEWLKRYEADGIKASVLPTTSPNACLLTDQIKDQLTITPIHHSSSFKSNKRPSQLRLFAEQANVNVKSEAQSEEESNKTSFCW</sequence>
<dbReference type="HOGENOM" id="CLU_1319611_0_0_6"/>
<accession>D3HRC5</accession>
<dbReference type="KEGG" id="llo:LLO_1097"/>
<dbReference type="OrthoDB" id="9879619at2"/>
<keyword evidence="2" id="KW-1185">Reference proteome</keyword>
<dbReference type="RefSeq" id="WP_003632220.1">
    <property type="nucleotide sequence ID" value="NC_013861.1"/>
</dbReference>
<dbReference type="Proteomes" id="UP000001060">
    <property type="component" value="Chromosome"/>
</dbReference>
<dbReference type="EMBL" id="FN650140">
    <property type="protein sequence ID" value="CBJ11452.1"/>
    <property type="molecule type" value="Genomic_DNA"/>
</dbReference>
<reference evidence="1 2" key="1">
    <citation type="journal article" date="2010" name="PLoS Genet.">
        <title>Analysis of the Legionella longbeachae genome and transcriptome uncovers unique strategies to cause Legionnaires' disease.</title>
        <authorList>
            <person name="Cazalet C."/>
            <person name="Gomez-Valero L."/>
            <person name="Rusniok C."/>
            <person name="Lomma M."/>
            <person name="Dervins-Ravault D."/>
            <person name="Newton H."/>
            <person name="Sansom F."/>
            <person name="Jarraud S."/>
            <person name="Zidane N."/>
            <person name="Ma L."/>
            <person name="Bouchier C."/>
            <person name="Etienne J."/>
            <person name="Hartland E."/>
            <person name="Buchrieser C."/>
        </authorList>
    </citation>
    <scope>NUCLEOTIDE SEQUENCE [LARGE SCALE GENOMIC DNA]</scope>
    <source>
        <strain evidence="1 2">NSW150</strain>
    </source>
</reference>
<organism evidence="1 2">
    <name type="scientific">Legionella longbeachae serogroup 1 (strain NSW150)</name>
    <dbReference type="NCBI Taxonomy" id="661367"/>
    <lineage>
        <taxon>Bacteria</taxon>
        <taxon>Pseudomonadati</taxon>
        <taxon>Pseudomonadota</taxon>
        <taxon>Gammaproteobacteria</taxon>
        <taxon>Legionellales</taxon>
        <taxon>Legionellaceae</taxon>
        <taxon>Legionella</taxon>
    </lineage>
</organism>
<gene>
    <name evidence="1" type="ordered locus">LLO_1097</name>
</gene>
<dbReference type="AlphaFoldDB" id="D3HRC5"/>
<protein>
    <submittedName>
        <fullName evidence="1">Uncharacterized protein</fullName>
    </submittedName>
</protein>
<evidence type="ECO:0000313" key="2">
    <source>
        <dbReference type="Proteomes" id="UP000001060"/>
    </source>
</evidence>
<dbReference type="GeneID" id="40925325"/>
<dbReference type="eggNOG" id="ENOG5031IAJ">
    <property type="taxonomic scope" value="Bacteria"/>
</dbReference>
<name>D3HRC5_LEGLN</name>